<evidence type="ECO:0008006" key="11">
    <source>
        <dbReference type="Google" id="ProtNLM"/>
    </source>
</evidence>
<sequence length="310" mass="33834">MADMAGRIASMRALLPELASALQAFTSSSSAFRVVRTINPAATSPQPPKTLYILDSSFNPPSVAHLALATSAVTRPIIKDPSPHRLLLLFSTHNADKAPSPASFEHRLAMMALFAEDLSANLSNTSSAFQSRNDVSIDIGLTKKPYYTDKSIAITTAEPNPYPSNPVHVHLIGYDTVTRFLAAKYYPDYSPPLSALSPYFDAGHKILVTLRPADPNDASSREFGTTEQQVDFIEGLGRSSLEKEGFKPQWASQVDHLIGQEGIGVSSTRIRKAAKEHNWEELRTLCTPGVAAWVQDQHLYEENATPAKMA</sequence>
<reference evidence="9 10" key="1">
    <citation type="journal article" date="2021" name="Nat. Commun.">
        <title>Genetic determinants of endophytism in the Arabidopsis root mycobiome.</title>
        <authorList>
            <person name="Mesny F."/>
            <person name="Miyauchi S."/>
            <person name="Thiergart T."/>
            <person name="Pickel B."/>
            <person name="Atanasova L."/>
            <person name="Karlsson M."/>
            <person name="Huettel B."/>
            <person name="Barry K.W."/>
            <person name="Haridas S."/>
            <person name="Chen C."/>
            <person name="Bauer D."/>
            <person name="Andreopoulos W."/>
            <person name="Pangilinan J."/>
            <person name="LaButti K."/>
            <person name="Riley R."/>
            <person name="Lipzen A."/>
            <person name="Clum A."/>
            <person name="Drula E."/>
            <person name="Henrissat B."/>
            <person name="Kohler A."/>
            <person name="Grigoriev I.V."/>
            <person name="Martin F.M."/>
            <person name="Hacquard S."/>
        </authorList>
    </citation>
    <scope>NUCLEOTIDE SEQUENCE [LARGE SCALE GENOMIC DNA]</scope>
    <source>
        <strain evidence="9 10">MPI-SDFR-AT-0080</strain>
    </source>
</reference>
<keyword evidence="5" id="KW-0547">Nucleotide-binding</keyword>
<keyword evidence="3" id="KW-0808">Transferase</keyword>
<evidence type="ECO:0000313" key="10">
    <source>
        <dbReference type="Proteomes" id="UP000774617"/>
    </source>
</evidence>
<evidence type="ECO:0000256" key="4">
    <source>
        <dbReference type="ARBA" id="ARBA00022695"/>
    </source>
</evidence>
<keyword evidence="6" id="KW-0067">ATP-binding</keyword>
<evidence type="ECO:0000313" key="9">
    <source>
        <dbReference type="EMBL" id="KAH7061310.1"/>
    </source>
</evidence>
<evidence type="ECO:0000256" key="5">
    <source>
        <dbReference type="ARBA" id="ARBA00022741"/>
    </source>
</evidence>
<keyword evidence="2" id="KW-0662">Pyridine nucleotide biosynthesis</keyword>
<organism evidence="9 10">
    <name type="scientific">Macrophomina phaseolina</name>
    <dbReference type="NCBI Taxonomy" id="35725"/>
    <lineage>
        <taxon>Eukaryota</taxon>
        <taxon>Fungi</taxon>
        <taxon>Dikarya</taxon>
        <taxon>Ascomycota</taxon>
        <taxon>Pezizomycotina</taxon>
        <taxon>Dothideomycetes</taxon>
        <taxon>Dothideomycetes incertae sedis</taxon>
        <taxon>Botryosphaeriales</taxon>
        <taxon>Botryosphaeriaceae</taxon>
        <taxon>Macrophomina</taxon>
    </lineage>
</organism>
<dbReference type="SUPFAM" id="SSF52374">
    <property type="entry name" value="Nucleotidylyl transferase"/>
    <property type="match status" value="1"/>
</dbReference>
<evidence type="ECO:0000256" key="8">
    <source>
        <dbReference type="ARBA" id="ARBA00049001"/>
    </source>
</evidence>
<name>A0ABQ8GPB0_9PEZI</name>
<evidence type="ECO:0000256" key="6">
    <source>
        <dbReference type="ARBA" id="ARBA00022840"/>
    </source>
</evidence>
<accession>A0ABQ8GPB0</accession>
<dbReference type="InterPro" id="IPR014729">
    <property type="entry name" value="Rossmann-like_a/b/a_fold"/>
</dbReference>
<keyword evidence="7" id="KW-0520">NAD</keyword>
<keyword evidence="4" id="KW-0548">Nucleotidyltransferase</keyword>
<comment type="pathway">
    <text evidence="1">Cofactor biosynthesis; NAD(+) biosynthesis.</text>
</comment>
<dbReference type="EMBL" id="JAGTJR010000004">
    <property type="protein sequence ID" value="KAH7061310.1"/>
    <property type="molecule type" value="Genomic_DNA"/>
</dbReference>
<dbReference type="InterPro" id="IPR005248">
    <property type="entry name" value="NadD/NMNAT"/>
</dbReference>
<dbReference type="Proteomes" id="UP000774617">
    <property type="component" value="Unassembled WGS sequence"/>
</dbReference>
<proteinExistence type="predicted"/>
<evidence type="ECO:0000256" key="7">
    <source>
        <dbReference type="ARBA" id="ARBA00023027"/>
    </source>
</evidence>
<evidence type="ECO:0000256" key="3">
    <source>
        <dbReference type="ARBA" id="ARBA00022679"/>
    </source>
</evidence>
<dbReference type="PANTHER" id="PTHR31285:SF0">
    <property type="entry name" value="NICOTINAMIDE MONONUCLEOTIDE ADENYLYLTRANSFERASE"/>
    <property type="match status" value="1"/>
</dbReference>
<gene>
    <name evidence="9" type="ORF">B0J12DRAFT_289854</name>
</gene>
<evidence type="ECO:0000256" key="1">
    <source>
        <dbReference type="ARBA" id="ARBA00004790"/>
    </source>
</evidence>
<protein>
    <recommendedName>
        <fullName evidence="11">Nicotinamide-nucleotide adenylyltransferase</fullName>
    </recommendedName>
</protein>
<evidence type="ECO:0000256" key="2">
    <source>
        <dbReference type="ARBA" id="ARBA00022642"/>
    </source>
</evidence>
<dbReference type="Gene3D" id="3.40.50.620">
    <property type="entry name" value="HUPs"/>
    <property type="match status" value="1"/>
</dbReference>
<keyword evidence="10" id="KW-1185">Reference proteome</keyword>
<dbReference type="CDD" id="cd02165">
    <property type="entry name" value="NMNAT"/>
    <property type="match status" value="1"/>
</dbReference>
<dbReference type="PANTHER" id="PTHR31285">
    <property type="entry name" value="NICOTINAMIDE MONONUCLEOTIDE ADENYLYLTRANSFERASE"/>
    <property type="match status" value="1"/>
</dbReference>
<comment type="caution">
    <text evidence="9">The sequence shown here is derived from an EMBL/GenBank/DDBJ whole genome shotgun (WGS) entry which is preliminary data.</text>
</comment>
<comment type="catalytic activity">
    <reaction evidence="8">
        <text>beta-nicotinamide D-ribonucleotide + ATP + H(+) = diphosphate + NAD(+)</text>
        <dbReference type="Rhea" id="RHEA:21360"/>
        <dbReference type="ChEBI" id="CHEBI:14649"/>
        <dbReference type="ChEBI" id="CHEBI:15378"/>
        <dbReference type="ChEBI" id="CHEBI:30616"/>
        <dbReference type="ChEBI" id="CHEBI:33019"/>
        <dbReference type="ChEBI" id="CHEBI:57540"/>
        <dbReference type="EC" id="2.7.7.1"/>
    </reaction>
</comment>